<comment type="caution">
    <text evidence="1">The sequence shown here is derived from an EMBL/GenBank/DDBJ whole genome shotgun (WGS) entry which is preliminary data.</text>
</comment>
<feature type="non-terminal residue" evidence="1">
    <location>
        <position position="1"/>
    </location>
</feature>
<proteinExistence type="predicted"/>
<keyword evidence="2" id="KW-1185">Reference proteome</keyword>
<organism evidence="1 2">
    <name type="scientific">Vibrio anguillarum</name>
    <name type="common">Listonella anguillarum</name>
    <dbReference type="NCBI Taxonomy" id="55601"/>
    <lineage>
        <taxon>Bacteria</taxon>
        <taxon>Pseudomonadati</taxon>
        <taxon>Pseudomonadota</taxon>
        <taxon>Gammaproteobacteria</taxon>
        <taxon>Vibrionales</taxon>
        <taxon>Vibrionaceae</taxon>
        <taxon>Vibrio</taxon>
    </lineage>
</organism>
<evidence type="ECO:0000313" key="1">
    <source>
        <dbReference type="EMBL" id="MBF4376709.1"/>
    </source>
</evidence>
<dbReference type="Proteomes" id="UP000726136">
    <property type="component" value="Unassembled WGS sequence"/>
</dbReference>
<protein>
    <recommendedName>
        <fullName evidence="3">NAD(+)--protein-arginine ADP-ribosyltransferase</fullName>
    </recommendedName>
</protein>
<accession>A0ABR9ZE35</accession>
<dbReference type="SUPFAM" id="SSF56399">
    <property type="entry name" value="ADP-ribosylation"/>
    <property type="match status" value="1"/>
</dbReference>
<evidence type="ECO:0000313" key="2">
    <source>
        <dbReference type="Proteomes" id="UP000726136"/>
    </source>
</evidence>
<dbReference type="RefSeq" id="WP_194664808.1">
    <property type="nucleotide sequence ID" value="NZ_RDPI01001039.1"/>
</dbReference>
<gene>
    <name evidence="1" type="ORF">EAY46_27395</name>
</gene>
<reference evidence="1 2" key="1">
    <citation type="journal article" date="2021" name="PeerJ">
        <title>Analysis of 44 Vibrio anguillarum genomes reveals high genetic diversity.</title>
        <authorList>
            <person name="Hansen M.J."/>
            <person name="Dalsgaard I."/>
        </authorList>
    </citation>
    <scope>NUCLEOTIDE SEQUENCE [LARGE SCALE GENOMIC DNA]</scope>
    <source>
        <strain evidence="1 2">040915-1/1B</strain>
    </source>
</reference>
<dbReference type="Gene3D" id="3.90.176.10">
    <property type="entry name" value="Toxin ADP-ribosyltransferase, Chain A, domain 1"/>
    <property type="match status" value="1"/>
</dbReference>
<dbReference type="PROSITE" id="PS51996">
    <property type="entry name" value="TR_MART"/>
    <property type="match status" value="1"/>
</dbReference>
<sequence>LTYFVKDNAVNAVKGLNKLETFEGTVYRAFMPGVSLNDLASQVTPGQLFSDQGFTSTSTSTELAKSFRGGKDTVILTILDAKGT</sequence>
<feature type="non-terminal residue" evidence="1">
    <location>
        <position position="84"/>
    </location>
</feature>
<name>A0ABR9ZE35_VIBAN</name>
<evidence type="ECO:0008006" key="3">
    <source>
        <dbReference type="Google" id="ProtNLM"/>
    </source>
</evidence>
<dbReference type="EMBL" id="RDPI01001039">
    <property type="protein sequence ID" value="MBF4376709.1"/>
    <property type="molecule type" value="Genomic_DNA"/>
</dbReference>